<organism evidence="1 2">
    <name type="scientific">Trichinella pseudospiralis</name>
    <name type="common">Parasitic roundworm</name>
    <dbReference type="NCBI Taxonomy" id="6337"/>
    <lineage>
        <taxon>Eukaryota</taxon>
        <taxon>Metazoa</taxon>
        <taxon>Ecdysozoa</taxon>
        <taxon>Nematoda</taxon>
        <taxon>Enoplea</taxon>
        <taxon>Dorylaimia</taxon>
        <taxon>Trichinellida</taxon>
        <taxon>Trichinellidae</taxon>
        <taxon>Trichinella</taxon>
    </lineage>
</organism>
<reference evidence="1 2" key="1">
    <citation type="submission" date="2015-01" db="EMBL/GenBank/DDBJ databases">
        <title>Evolution of Trichinella species and genotypes.</title>
        <authorList>
            <person name="Korhonen P.K."/>
            <person name="Edoardo P."/>
            <person name="Giuseppe L.R."/>
            <person name="Gasser R.B."/>
        </authorList>
    </citation>
    <scope>NUCLEOTIDE SEQUENCE [LARGE SCALE GENOMIC DNA]</scope>
    <source>
        <strain evidence="1">ISS588</strain>
    </source>
</reference>
<protein>
    <submittedName>
        <fullName evidence="1">Uncharacterized protein</fullName>
    </submittedName>
</protein>
<keyword evidence="2" id="KW-1185">Reference proteome</keyword>
<evidence type="ECO:0000313" key="2">
    <source>
        <dbReference type="Proteomes" id="UP000054805"/>
    </source>
</evidence>
<dbReference type="EMBL" id="JYDS01000849">
    <property type="protein sequence ID" value="KRZ00388.1"/>
    <property type="molecule type" value="Genomic_DNA"/>
</dbReference>
<evidence type="ECO:0000313" key="1">
    <source>
        <dbReference type="EMBL" id="KRZ00388.1"/>
    </source>
</evidence>
<sequence>MDGVSVLSLLTNRRDEFVMVFDEQGFNAVIQTSFVLTTVIRQKYYVNNYTVD</sequence>
<comment type="caution">
    <text evidence="1">The sequence shown here is derived from an EMBL/GenBank/DDBJ whole genome shotgun (WGS) entry which is preliminary data.</text>
</comment>
<proteinExistence type="predicted"/>
<name>A0A0V1GR05_TRIPS</name>
<accession>A0A0V1GR05</accession>
<dbReference type="Proteomes" id="UP000054805">
    <property type="component" value="Unassembled WGS sequence"/>
</dbReference>
<dbReference type="AlphaFoldDB" id="A0A0V1GR05"/>
<gene>
    <name evidence="1" type="ORF">T4B_8636</name>
</gene>